<keyword evidence="4" id="KW-0926">Vacuole</keyword>
<dbReference type="CDD" id="cd18595">
    <property type="entry name" value="ABC_6TM_MRP1_2_3_6_D1_like"/>
    <property type="match status" value="1"/>
</dbReference>
<dbReference type="GO" id="GO:0005524">
    <property type="term" value="F:ATP binding"/>
    <property type="evidence" value="ECO:0007669"/>
    <property type="project" value="UniProtKB-KW"/>
</dbReference>
<evidence type="ECO:0000256" key="3">
    <source>
        <dbReference type="ARBA" id="ARBA00022448"/>
    </source>
</evidence>
<proteinExistence type="inferred from homology"/>
<sequence>MPINQVDRIFLSFDVNDDTDTYKDYQGDKSVEESSNIFSTLTFSWIYSFIDQSINQSLRPNDLPQMPKSIQTKLLSRDFWNEWQKERSCSRNSLLLALMRTSGKWYAFAGFLKFLFDILQFCQPALLKQLLNFVQNYGKDGNKSLSVGIYYAFLMFSFSIVQTIILHQYFNIAILTGTAIRASLVTTIYKKTMLMSSKARIQYSTGDIVNRMSVDAQKIGDSSQFGHIIWSSPFQISLALYLLYQTLGWSSLVGLVIMIMAIPLNTVITKKMRSIQKRKMQNKDSRIRLVEESLQGIKILKLYAWEMPFMERIRSVRNNLELKTLKEFGLMFTLQTITILVVPFLVTISTFATYSIFDGVSKGPLDSKMIFVSVALFNLLRFPLNMLPSILTLLVDANVSLQRIRDYLTSEELIKDSVKRIKFNRDDIIPDQEKAITTDKSDKDFKKSIKANSIILVLVQSAEFWWEYEPSKFKPTLKNITFSVYHNELLAVVGKVGSGKSSLLTALLGEMYKTKGDALIKGKVAYASQQPWIMNATVRENILFGFKYDKEYYERVVYCCGLTQDFLALSFGDLTEIGERGINLSGGQKARLGLARAVYSRADVYLLDDPLAAVDSHVGAHIFKCVLGPNGILQSRARILVTNAIPYLSSCDSVLLLQDGVVVEQGLYEDLVSKKGLLFNLVRDFGKTRDDSANILTEVVETVRSDENLQNDLSHNNSETDLIYELPKYSELDLMISNNASSGSLSTKANLNILPRASIRSVRFDYSNQLDSQGNLVSEETSATGKVNRQIYIDYLKSCGVGSVALFLITIILSQGIMIFSITWLKNWANSNDKGEKYDSYYLSIYAILGVLSIIFGGCRAYVLLTQCNVKSATISHENMLKSVFRSPMSFFDTTPIGRILNRFSKDQTTIDEDLPQSFGAWLMSFLIMIFSFIAIILSLPPFIIVAIPVYFIYIRLQNIYLHVSRDVKRIDSTTRSPIYQHFQESLGGVSTIRAYGQTKRFEIENECRLDVNQKSIYLYLGLNRWIGIRLEIISSFIILSISCISFYFISKYSNSSFVDASVVGMTISFALSITQTLNWCIRMYCKVETDIIALERTGEYSNLKSEAPQFSSEIGAEVPEFNENWPAQGRVDFENYSTRYREELSPVLNGINVDINPGEKIGVVGRTGAGKSSFTLALFRLIEPTQGKIIIDGVDITKIGLYELRSKLSIIPQDPVLFSGTIRYNLYPFDEVETEYAPPKVSDEELWNALELTNLKNFVMSLDGGLDAKILMGGDNFSLGQKQLMCLARALIRKSQIIVLDEATAAIDPETDQVIQDMIRTVFKTNTIITIAHRLNTVMDSDRILVLADGKIVEFDSPANLLADRNSSFASFASEMGISN</sequence>
<dbReference type="EMBL" id="MBFR01000019">
    <property type="protein sequence ID" value="PVU97053.1"/>
    <property type="molecule type" value="Genomic_DNA"/>
</dbReference>
<evidence type="ECO:0000256" key="7">
    <source>
        <dbReference type="ARBA" id="ARBA00022741"/>
    </source>
</evidence>
<name>A0A2T9YXI2_9FUNG</name>
<dbReference type="FunFam" id="3.40.50.300:FF:000450">
    <property type="entry name" value="ABC transporter C family member 2"/>
    <property type="match status" value="1"/>
</dbReference>
<evidence type="ECO:0000259" key="13">
    <source>
        <dbReference type="PROSITE" id="PS50893"/>
    </source>
</evidence>
<keyword evidence="16" id="KW-1185">Reference proteome</keyword>
<dbReference type="PROSITE" id="PS50929">
    <property type="entry name" value="ABC_TM1F"/>
    <property type="match status" value="2"/>
</dbReference>
<evidence type="ECO:0000256" key="5">
    <source>
        <dbReference type="ARBA" id="ARBA00022692"/>
    </source>
</evidence>
<evidence type="ECO:0008006" key="17">
    <source>
        <dbReference type="Google" id="ProtNLM"/>
    </source>
</evidence>
<dbReference type="InterPro" id="IPR036640">
    <property type="entry name" value="ABC1_TM_sf"/>
</dbReference>
<keyword evidence="6" id="KW-0677">Repeat</keyword>
<feature type="transmembrane region" description="Helical" evidence="12">
    <location>
        <begin position="1063"/>
        <end position="1082"/>
    </location>
</feature>
<dbReference type="CDD" id="cd03244">
    <property type="entry name" value="ABCC_MRP_domain2"/>
    <property type="match status" value="1"/>
</dbReference>
<keyword evidence="7" id="KW-0547">Nucleotide-binding</keyword>
<dbReference type="SUPFAM" id="SSF90123">
    <property type="entry name" value="ABC transporter transmembrane region"/>
    <property type="match status" value="2"/>
</dbReference>
<keyword evidence="11 12" id="KW-0472">Membrane</keyword>
<evidence type="ECO:0000256" key="8">
    <source>
        <dbReference type="ARBA" id="ARBA00022840"/>
    </source>
</evidence>
<evidence type="ECO:0000256" key="2">
    <source>
        <dbReference type="ARBA" id="ARBA00009726"/>
    </source>
</evidence>
<keyword evidence="3" id="KW-0813">Transport</keyword>
<keyword evidence="10 12" id="KW-1133">Transmembrane helix</keyword>
<dbReference type="STRING" id="133385.A0A2T9YXI2"/>
<dbReference type="InterPro" id="IPR050173">
    <property type="entry name" value="ABC_transporter_C-like"/>
</dbReference>
<evidence type="ECO:0000256" key="4">
    <source>
        <dbReference type="ARBA" id="ARBA00022554"/>
    </source>
</evidence>
<keyword evidence="5 12" id="KW-0812">Transmembrane</keyword>
<accession>A0A2T9YXI2</accession>
<dbReference type="FunFam" id="1.20.1560.10:FF:000020">
    <property type="entry name" value="ABC metal ion transporter"/>
    <property type="match status" value="1"/>
</dbReference>
<feature type="domain" description="ABC transmembrane type-1" evidence="14">
    <location>
        <begin position="805"/>
        <end position="1090"/>
    </location>
</feature>
<dbReference type="GO" id="GO:0140359">
    <property type="term" value="F:ABC-type transporter activity"/>
    <property type="evidence" value="ECO:0007669"/>
    <property type="project" value="InterPro"/>
</dbReference>
<dbReference type="InterPro" id="IPR027417">
    <property type="entry name" value="P-loop_NTPase"/>
</dbReference>
<dbReference type="CDD" id="cd18580">
    <property type="entry name" value="ABC_6TM_ABCC_D2"/>
    <property type="match status" value="1"/>
</dbReference>
<dbReference type="PANTHER" id="PTHR24223:SF443">
    <property type="entry name" value="MULTIDRUG-RESISTANCE LIKE PROTEIN 1, ISOFORM I"/>
    <property type="match status" value="1"/>
</dbReference>
<dbReference type="PANTHER" id="PTHR24223">
    <property type="entry name" value="ATP-BINDING CASSETTE SUB-FAMILY C"/>
    <property type="match status" value="1"/>
</dbReference>
<feature type="transmembrane region" description="Helical" evidence="12">
    <location>
        <begin position="921"/>
        <end position="954"/>
    </location>
</feature>
<comment type="subcellular location">
    <subcellularLocation>
        <location evidence="1">Vacuole membrane</location>
        <topology evidence="1">Multi-pass membrane protein</topology>
    </subcellularLocation>
</comment>
<feature type="domain" description="ABC transmembrane type-1" evidence="14">
    <location>
        <begin position="107"/>
        <end position="396"/>
    </location>
</feature>
<keyword evidence="8" id="KW-0067">ATP-binding</keyword>
<evidence type="ECO:0000313" key="16">
    <source>
        <dbReference type="Proteomes" id="UP000245383"/>
    </source>
</evidence>
<evidence type="ECO:0000256" key="1">
    <source>
        <dbReference type="ARBA" id="ARBA00004128"/>
    </source>
</evidence>
<dbReference type="PROSITE" id="PS50893">
    <property type="entry name" value="ABC_TRANSPORTER_2"/>
    <property type="match status" value="2"/>
</dbReference>
<dbReference type="InterPro" id="IPR044726">
    <property type="entry name" value="ABCC_6TM_D2"/>
</dbReference>
<feature type="transmembrane region" description="Helical" evidence="12">
    <location>
        <begin position="369"/>
        <end position="395"/>
    </location>
</feature>
<protein>
    <recommendedName>
        <fullName evidence="17">Metal resistance protein YCF1</fullName>
    </recommendedName>
</protein>
<evidence type="ECO:0000256" key="11">
    <source>
        <dbReference type="ARBA" id="ARBA00023136"/>
    </source>
</evidence>
<dbReference type="Gene3D" id="3.40.50.300">
    <property type="entry name" value="P-loop containing nucleotide triphosphate hydrolases"/>
    <property type="match status" value="2"/>
</dbReference>
<dbReference type="FunFam" id="1.20.1560.10:FF:000010">
    <property type="entry name" value="Multidrug resistance-associated ABC transporter"/>
    <property type="match status" value="1"/>
</dbReference>
<evidence type="ECO:0000256" key="12">
    <source>
        <dbReference type="SAM" id="Phobius"/>
    </source>
</evidence>
<evidence type="ECO:0000256" key="10">
    <source>
        <dbReference type="ARBA" id="ARBA00022989"/>
    </source>
</evidence>
<comment type="similarity">
    <text evidence="2">Belongs to the ABC transporter superfamily. ABCC family. Conjugate transporter (TC 3.A.1.208) subfamily.</text>
</comment>
<feature type="domain" description="ABC transporter" evidence="13">
    <location>
        <begin position="1132"/>
        <end position="1375"/>
    </location>
</feature>
<dbReference type="InterPro" id="IPR017871">
    <property type="entry name" value="ABC_transporter-like_CS"/>
</dbReference>
<dbReference type="InterPro" id="IPR003593">
    <property type="entry name" value="AAA+_ATPase"/>
</dbReference>
<keyword evidence="9" id="KW-1278">Translocase</keyword>
<feature type="transmembrane region" description="Helical" evidence="12">
    <location>
        <begin position="249"/>
        <end position="268"/>
    </location>
</feature>
<dbReference type="InterPro" id="IPR011527">
    <property type="entry name" value="ABC1_TM_dom"/>
</dbReference>
<dbReference type="Pfam" id="PF00664">
    <property type="entry name" value="ABC_membrane"/>
    <property type="match status" value="2"/>
</dbReference>
<feature type="transmembrane region" description="Helical" evidence="12">
    <location>
        <begin position="841"/>
        <end position="863"/>
    </location>
</feature>
<evidence type="ECO:0000313" key="15">
    <source>
        <dbReference type="EMBL" id="PVU97053.1"/>
    </source>
</evidence>
<dbReference type="Pfam" id="PF00005">
    <property type="entry name" value="ABC_tran"/>
    <property type="match status" value="2"/>
</dbReference>
<evidence type="ECO:0000256" key="6">
    <source>
        <dbReference type="ARBA" id="ARBA00022737"/>
    </source>
</evidence>
<dbReference type="Gene3D" id="1.20.1560.10">
    <property type="entry name" value="ABC transporter type 1, transmembrane domain"/>
    <property type="match status" value="2"/>
</dbReference>
<feature type="transmembrane region" description="Helical" evidence="12">
    <location>
        <begin position="1033"/>
        <end position="1051"/>
    </location>
</feature>
<feature type="transmembrane region" description="Helical" evidence="12">
    <location>
        <begin position="332"/>
        <end position="357"/>
    </location>
</feature>
<feature type="transmembrane region" description="Helical" evidence="12">
    <location>
        <begin position="799"/>
        <end position="821"/>
    </location>
</feature>
<organism evidence="15 16">
    <name type="scientific">Smittium simulii</name>
    <dbReference type="NCBI Taxonomy" id="133385"/>
    <lineage>
        <taxon>Eukaryota</taxon>
        <taxon>Fungi</taxon>
        <taxon>Fungi incertae sedis</taxon>
        <taxon>Zoopagomycota</taxon>
        <taxon>Kickxellomycotina</taxon>
        <taxon>Harpellomycetes</taxon>
        <taxon>Harpellales</taxon>
        <taxon>Legeriomycetaceae</taxon>
        <taxon>Smittium</taxon>
    </lineage>
</organism>
<dbReference type="CDD" id="cd03250">
    <property type="entry name" value="ABCC_MRP_domain1"/>
    <property type="match status" value="1"/>
</dbReference>
<dbReference type="PROSITE" id="PS00211">
    <property type="entry name" value="ABC_TRANSPORTER_1"/>
    <property type="match status" value="2"/>
</dbReference>
<dbReference type="GO" id="GO:0016887">
    <property type="term" value="F:ATP hydrolysis activity"/>
    <property type="evidence" value="ECO:0007669"/>
    <property type="project" value="InterPro"/>
</dbReference>
<feature type="domain" description="ABC transporter" evidence="13">
    <location>
        <begin position="459"/>
        <end position="684"/>
    </location>
</feature>
<dbReference type="FunFam" id="3.40.50.300:FF:000074">
    <property type="entry name" value="Multidrug resistance-associated protein 5 isoform 1"/>
    <property type="match status" value="1"/>
</dbReference>
<dbReference type="OrthoDB" id="6500128at2759"/>
<feature type="transmembrane region" description="Helical" evidence="12">
    <location>
        <begin position="148"/>
        <end position="166"/>
    </location>
</feature>
<evidence type="ECO:0000259" key="14">
    <source>
        <dbReference type="PROSITE" id="PS50929"/>
    </source>
</evidence>
<gene>
    <name evidence="15" type="ORF">BB561_000790</name>
</gene>
<dbReference type="InterPro" id="IPR003439">
    <property type="entry name" value="ABC_transporter-like_ATP-bd"/>
</dbReference>
<comment type="caution">
    <text evidence="15">The sequence shown here is derived from an EMBL/GenBank/DDBJ whole genome shotgun (WGS) entry which is preliminary data.</text>
</comment>
<dbReference type="Proteomes" id="UP000245383">
    <property type="component" value="Unassembled WGS sequence"/>
</dbReference>
<evidence type="ECO:0000256" key="9">
    <source>
        <dbReference type="ARBA" id="ARBA00022967"/>
    </source>
</evidence>
<dbReference type="GO" id="GO:0000329">
    <property type="term" value="C:fungal-type vacuole membrane"/>
    <property type="evidence" value="ECO:0007669"/>
    <property type="project" value="UniProtKB-ARBA"/>
</dbReference>
<dbReference type="SUPFAM" id="SSF52540">
    <property type="entry name" value="P-loop containing nucleoside triphosphate hydrolases"/>
    <property type="match status" value="2"/>
</dbReference>
<reference evidence="15 16" key="1">
    <citation type="journal article" date="2018" name="MBio">
        <title>Comparative Genomics Reveals the Core Gene Toolbox for the Fungus-Insect Symbiosis.</title>
        <authorList>
            <person name="Wang Y."/>
            <person name="Stata M."/>
            <person name="Wang W."/>
            <person name="Stajich J.E."/>
            <person name="White M.M."/>
            <person name="Moncalvo J.M."/>
        </authorList>
    </citation>
    <scope>NUCLEOTIDE SEQUENCE [LARGE SCALE GENOMIC DNA]</scope>
    <source>
        <strain evidence="15 16">SWE-8-4</strain>
    </source>
</reference>
<dbReference type="SMART" id="SM00382">
    <property type="entry name" value="AAA"/>
    <property type="match status" value="2"/>
</dbReference>